<keyword evidence="1" id="KW-0812">Transmembrane</keyword>
<keyword evidence="1" id="KW-0472">Membrane</keyword>
<feature type="chain" id="PRO_5046307663" evidence="2">
    <location>
        <begin position="20"/>
        <end position="544"/>
    </location>
</feature>
<feature type="transmembrane region" description="Helical" evidence="1">
    <location>
        <begin position="409"/>
        <end position="430"/>
    </location>
</feature>
<dbReference type="Proteomes" id="UP000676035">
    <property type="component" value="Unassembled WGS sequence"/>
</dbReference>
<feature type="signal peptide" evidence="2">
    <location>
        <begin position="1"/>
        <end position="19"/>
    </location>
</feature>
<dbReference type="Pfam" id="PF25607">
    <property type="entry name" value="DUF7939"/>
    <property type="match status" value="1"/>
</dbReference>
<dbReference type="InterPro" id="IPR025738">
    <property type="entry name" value="BatD"/>
</dbReference>
<accession>A0ABS5N3R6</accession>
<evidence type="ECO:0000256" key="1">
    <source>
        <dbReference type="SAM" id="Phobius"/>
    </source>
</evidence>
<evidence type="ECO:0000313" key="4">
    <source>
        <dbReference type="EMBL" id="MBS4081221.1"/>
    </source>
</evidence>
<keyword evidence="5" id="KW-1185">Reference proteome</keyword>
<reference evidence="4 5" key="1">
    <citation type="submission" date="2021-04" db="EMBL/GenBank/DDBJ databases">
        <title>Pseudomonas rustica sp. nov. isolated from raw milk.</title>
        <authorList>
            <person name="Fiedler G."/>
            <person name="Gieschler S."/>
            <person name="Kabisch J."/>
            <person name="Grimmler C."/>
            <person name="Brinks E."/>
            <person name="Wagner N."/>
            <person name="Hetzer B."/>
            <person name="Franz C.M.A.P."/>
            <person name="Boehnlein C."/>
        </authorList>
    </citation>
    <scope>NUCLEOTIDE SEQUENCE [LARGE SCALE GENOMIC DNA]</scope>
    <source>
        <strain evidence="4 5">MBT-4</strain>
    </source>
</reference>
<keyword evidence="2" id="KW-0732">Signal</keyword>
<comment type="caution">
    <text evidence="4">The sequence shown here is derived from an EMBL/GenBank/DDBJ whole genome shotgun (WGS) entry which is preliminary data.</text>
</comment>
<gene>
    <name evidence="4" type="ORF">KFS80_23310</name>
</gene>
<proteinExistence type="predicted"/>
<feature type="domain" description="DUF7939" evidence="3">
    <location>
        <begin position="449"/>
        <end position="525"/>
    </location>
</feature>
<dbReference type="RefSeq" id="WP_212546083.1">
    <property type="nucleotide sequence ID" value="NZ_JAGYHF010000013.1"/>
</dbReference>
<protein>
    <submittedName>
        <fullName evidence="4">BatD family protein</fullName>
    </submittedName>
</protein>
<evidence type="ECO:0000259" key="3">
    <source>
        <dbReference type="Pfam" id="PF25607"/>
    </source>
</evidence>
<dbReference type="PANTHER" id="PTHR40940:SF1">
    <property type="entry name" value="PROTEIN BATD"/>
    <property type="match status" value="1"/>
</dbReference>
<dbReference type="PANTHER" id="PTHR40940">
    <property type="entry name" value="PROTEIN BATD-RELATED"/>
    <property type="match status" value="1"/>
</dbReference>
<evidence type="ECO:0000256" key="2">
    <source>
        <dbReference type="SAM" id="SignalP"/>
    </source>
</evidence>
<name>A0ABS5N3R6_9PSED</name>
<dbReference type="EMBL" id="JAGYHF010000013">
    <property type="protein sequence ID" value="MBS4081221.1"/>
    <property type="molecule type" value="Genomic_DNA"/>
</dbReference>
<dbReference type="Pfam" id="PF13584">
    <property type="entry name" value="BatD"/>
    <property type="match status" value="1"/>
</dbReference>
<evidence type="ECO:0000313" key="5">
    <source>
        <dbReference type="Proteomes" id="UP000676035"/>
    </source>
</evidence>
<organism evidence="4 5">
    <name type="scientific">Pseudomonas rustica</name>
    <dbReference type="NCBI Taxonomy" id="2827099"/>
    <lineage>
        <taxon>Bacteria</taxon>
        <taxon>Pseudomonadati</taxon>
        <taxon>Pseudomonadota</taxon>
        <taxon>Gammaproteobacteria</taxon>
        <taxon>Pseudomonadales</taxon>
        <taxon>Pseudomonadaceae</taxon>
        <taxon>Pseudomonas</taxon>
    </lineage>
</organism>
<dbReference type="InterPro" id="IPR057699">
    <property type="entry name" value="DUF7939"/>
</dbReference>
<sequence length="544" mass="60003">MTRFTALLLPLLLCTTANAAELIASVDRSRLNSGETVELTLEISDVTQFGKPDLTPLEPLFEVRGTRQVNQLNTLNGDNRATTRWIITLLPKENGSVVIPSLQMGEVQSQPITVQVVESDTREDKNSLDPVFIEASLDQSSVYVQAQAILTVRVYHSVSLYDDSSLSPLQIVDARVEQLGDTRTYEKDINGVRHGVIEMRYAIYPQHSGLLTITPQTFSATLVDTQPAQDTSPQGPKPGKLMRVTSSEIPLTVKPKPLTYPADAPWLPARSLSLSESWNPEPEHTQIGDSLTRSLTLKVEGLAASQLPALPATDVNGLRRYPDQPVLSNQSNDRGMIGSREEREALVPSRSGSIDLPTVDVVWWNTFEDHLEHSSLPARTLQVANNPSLQVDTPTGNLQPGIVDNDTLWWWKLSTLILACTTLLGFGLWWRARWQPAILRAAQTGPSPRTLLDDIKRASQANDPQATRQALDAWARQQPETLADMAARFVPLSDALDGLNGALYSETGQHWQGEDLWRAIRAIPTAERVHDPVGDSGLPPLYPK</sequence>
<keyword evidence="1" id="KW-1133">Transmembrane helix</keyword>